<feature type="transmembrane region" description="Helical" evidence="2">
    <location>
        <begin position="48"/>
        <end position="67"/>
    </location>
</feature>
<evidence type="ECO:0000313" key="3">
    <source>
        <dbReference type="EMBL" id="CAB4735223.1"/>
    </source>
</evidence>
<keyword evidence="2" id="KW-0472">Membrane</keyword>
<dbReference type="EMBL" id="CAEZYK010000126">
    <property type="protein sequence ID" value="CAB4735223.1"/>
    <property type="molecule type" value="Genomic_DNA"/>
</dbReference>
<accession>A0A6J7FWV6</accession>
<evidence type="ECO:0000313" key="5">
    <source>
        <dbReference type="EMBL" id="CAB4983771.1"/>
    </source>
</evidence>
<feature type="transmembrane region" description="Helical" evidence="2">
    <location>
        <begin position="73"/>
        <end position="95"/>
    </location>
</feature>
<name>A0A6J7FWV6_9ZZZZ</name>
<protein>
    <submittedName>
        <fullName evidence="4">Unannotated protein</fullName>
    </submittedName>
</protein>
<evidence type="ECO:0000256" key="2">
    <source>
        <dbReference type="SAM" id="Phobius"/>
    </source>
</evidence>
<keyword evidence="2" id="KW-0812">Transmembrane</keyword>
<dbReference type="EMBL" id="CAFBPQ010000006">
    <property type="protein sequence ID" value="CAB5016246.1"/>
    <property type="molecule type" value="Genomic_DNA"/>
</dbReference>
<evidence type="ECO:0000313" key="4">
    <source>
        <dbReference type="EMBL" id="CAB4897170.1"/>
    </source>
</evidence>
<feature type="region of interest" description="Disordered" evidence="1">
    <location>
        <begin position="1"/>
        <end position="21"/>
    </location>
</feature>
<reference evidence="4" key="1">
    <citation type="submission" date="2020-05" db="EMBL/GenBank/DDBJ databases">
        <authorList>
            <person name="Chiriac C."/>
            <person name="Salcher M."/>
            <person name="Ghai R."/>
            <person name="Kavagutti S V."/>
        </authorList>
    </citation>
    <scope>NUCLEOTIDE SEQUENCE</scope>
</reference>
<evidence type="ECO:0000256" key="1">
    <source>
        <dbReference type="SAM" id="MobiDB-lite"/>
    </source>
</evidence>
<dbReference type="EMBL" id="CAFBOF010000034">
    <property type="protein sequence ID" value="CAB4983771.1"/>
    <property type="molecule type" value="Genomic_DNA"/>
</dbReference>
<keyword evidence="2" id="KW-1133">Transmembrane helix</keyword>
<feature type="compositionally biased region" description="Basic and acidic residues" evidence="1">
    <location>
        <begin position="1"/>
        <end position="10"/>
    </location>
</feature>
<proteinExistence type="predicted"/>
<sequence>MAEEVSKPVSDKTPAAAPETVGDSLPDELNVTAYVGPYIFPDIRRRRIAATILAIISVIGLGAGISAGNIGVIVGGVVIGVISLWFFLAAWPLAIDQTEALAIASRTVGFAVGHASAQIGWTGLRSRPSWRILVYSTESPPDIRGLVEIDAVDGQVIGDYLEANPEDWSDLEPTTP</sequence>
<dbReference type="AlphaFoldDB" id="A0A6J7FWV6"/>
<gene>
    <name evidence="3" type="ORF">UFOPK2683_01539</name>
    <name evidence="4" type="ORF">UFOPK3605_00270</name>
    <name evidence="5" type="ORF">UFOPK3897_01270</name>
    <name evidence="6" type="ORF">UFOPK4121_00361</name>
</gene>
<dbReference type="EMBL" id="CAFBMM010000004">
    <property type="protein sequence ID" value="CAB4897170.1"/>
    <property type="molecule type" value="Genomic_DNA"/>
</dbReference>
<evidence type="ECO:0000313" key="6">
    <source>
        <dbReference type="EMBL" id="CAB5016246.1"/>
    </source>
</evidence>
<organism evidence="4">
    <name type="scientific">freshwater metagenome</name>
    <dbReference type="NCBI Taxonomy" id="449393"/>
    <lineage>
        <taxon>unclassified sequences</taxon>
        <taxon>metagenomes</taxon>
        <taxon>ecological metagenomes</taxon>
    </lineage>
</organism>